<proteinExistence type="predicted"/>
<reference evidence="1 2" key="1">
    <citation type="journal article" date="2017" name="Mol. Biol. Evol.">
        <title>The 4-celled Tetrabaena socialis nuclear genome reveals the essential components for genetic control of cell number at the origin of multicellularity in the volvocine lineage.</title>
        <authorList>
            <person name="Featherston J."/>
            <person name="Arakaki Y."/>
            <person name="Hanschen E.R."/>
            <person name="Ferris P.J."/>
            <person name="Michod R.E."/>
            <person name="Olson B.J.S.C."/>
            <person name="Nozaki H."/>
            <person name="Durand P.M."/>
        </authorList>
    </citation>
    <scope>NUCLEOTIDE SEQUENCE [LARGE SCALE GENOMIC DNA]</scope>
    <source>
        <strain evidence="1 2">NIES-571</strain>
    </source>
</reference>
<dbReference type="PANTHER" id="PTHR37231:SF2">
    <property type="entry name" value="EXPRESSED PROTEIN"/>
    <property type="match status" value="1"/>
</dbReference>
<gene>
    <name evidence="1" type="ORF">TSOC_015093</name>
</gene>
<evidence type="ECO:0000313" key="1">
    <source>
        <dbReference type="EMBL" id="PNG99136.1"/>
    </source>
</evidence>
<dbReference type="PANTHER" id="PTHR37231">
    <property type="entry name" value="EXPRESSED PROTEIN"/>
    <property type="match status" value="1"/>
</dbReference>
<feature type="non-terminal residue" evidence="1">
    <location>
        <position position="1"/>
    </location>
</feature>
<keyword evidence="2" id="KW-1185">Reference proteome</keyword>
<sequence>FGAVPLRPAVARATRLAVRANAKGDSADVGPLGLAAIGLGLPANAIMLWSEYSLKTTGAGLPEGPGGALGAA</sequence>
<accession>A0A2J7ZFU5</accession>
<evidence type="ECO:0000313" key="2">
    <source>
        <dbReference type="Proteomes" id="UP000236333"/>
    </source>
</evidence>
<dbReference type="EMBL" id="PGGS01003979">
    <property type="protein sequence ID" value="PNG99136.1"/>
    <property type="molecule type" value="Genomic_DNA"/>
</dbReference>
<organism evidence="1 2">
    <name type="scientific">Tetrabaena socialis</name>
    <dbReference type="NCBI Taxonomy" id="47790"/>
    <lineage>
        <taxon>Eukaryota</taxon>
        <taxon>Viridiplantae</taxon>
        <taxon>Chlorophyta</taxon>
        <taxon>core chlorophytes</taxon>
        <taxon>Chlorophyceae</taxon>
        <taxon>CS clade</taxon>
        <taxon>Chlamydomonadales</taxon>
        <taxon>Tetrabaenaceae</taxon>
        <taxon>Tetrabaena</taxon>
    </lineage>
</organism>
<dbReference type="Proteomes" id="UP000236333">
    <property type="component" value="Unassembled WGS sequence"/>
</dbReference>
<name>A0A2J7ZFU5_9CHLO</name>
<dbReference type="AlphaFoldDB" id="A0A2J7ZFU5"/>
<protein>
    <submittedName>
        <fullName evidence="1">Uncharacterized protein</fullName>
    </submittedName>
</protein>
<feature type="non-terminal residue" evidence="1">
    <location>
        <position position="72"/>
    </location>
</feature>
<comment type="caution">
    <text evidence="1">The sequence shown here is derived from an EMBL/GenBank/DDBJ whole genome shotgun (WGS) entry which is preliminary data.</text>
</comment>